<dbReference type="InterPro" id="IPR017871">
    <property type="entry name" value="ABC_transporter-like_CS"/>
</dbReference>
<dbReference type="FunFam" id="1.20.1560.10:FF:000001">
    <property type="entry name" value="ATP-binding cassette subfamily C member 1"/>
    <property type="match status" value="1"/>
</dbReference>
<dbReference type="InterPro" id="IPR050173">
    <property type="entry name" value="ABC_transporter_C-like"/>
</dbReference>
<dbReference type="CDD" id="cd18603">
    <property type="entry name" value="ABC_6TM_MRP1_2_3_6_D2_like"/>
    <property type="match status" value="1"/>
</dbReference>
<feature type="domain" description="ABC transmembrane type-1" evidence="15">
    <location>
        <begin position="474"/>
        <end position="760"/>
    </location>
</feature>
<keyword evidence="4 13" id="KW-0812">Transmembrane</keyword>
<evidence type="ECO:0000256" key="3">
    <source>
        <dbReference type="ARBA" id="ARBA00022448"/>
    </source>
</evidence>
<reference evidence="17" key="1">
    <citation type="submission" date="2022-11" db="UniProtKB">
        <authorList>
            <consortium name="WormBaseParasite"/>
        </authorList>
    </citation>
    <scope>IDENTIFICATION</scope>
</reference>
<evidence type="ECO:0000313" key="17">
    <source>
        <dbReference type="WBParaSite" id="ACRNAN_Path_365.g1384.t1"/>
    </source>
</evidence>
<dbReference type="PROSITE" id="PS50929">
    <property type="entry name" value="ABC_TM1F"/>
    <property type="match status" value="2"/>
</dbReference>
<feature type="transmembrane region" description="Helical" evidence="13">
    <location>
        <begin position="593"/>
        <end position="611"/>
    </location>
</feature>
<keyword evidence="9 13" id="KW-0472">Membrane</keyword>
<feature type="domain" description="ABC transmembrane type-1" evidence="15">
    <location>
        <begin position="1"/>
        <end position="123"/>
    </location>
</feature>
<keyword evidence="5" id="KW-0677">Repeat</keyword>
<dbReference type="Gene3D" id="3.40.50.300">
    <property type="entry name" value="P-loop containing nucleotide triphosphate hydrolases"/>
    <property type="match status" value="3"/>
</dbReference>
<dbReference type="InterPro" id="IPR027417">
    <property type="entry name" value="P-loop_NTPase"/>
</dbReference>
<dbReference type="GO" id="GO:0016887">
    <property type="term" value="F:ATP hydrolysis activity"/>
    <property type="evidence" value="ECO:0007669"/>
    <property type="project" value="InterPro"/>
</dbReference>
<dbReference type="WBParaSite" id="ACRNAN_Path_365.g1384.t1">
    <property type="protein sequence ID" value="ACRNAN_Path_365.g1384.t1"/>
    <property type="gene ID" value="ACRNAN_Path_365.g1384"/>
</dbReference>
<evidence type="ECO:0000256" key="13">
    <source>
        <dbReference type="SAM" id="Phobius"/>
    </source>
</evidence>
<dbReference type="PANTHER" id="PTHR24223:SF443">
    <property type="entry name" value="MULTIDRUG-RESISTANCE LIKE PROTEIN 1, ISOFORM I"/>
    <property type="match status" value="1"/>
</dbReference>
<evidence type="ECO:0000256" key="12">
    <source>
        <dbReference type="SAM" id="MobiDB-lite"/>
    </source>
</evidence>
<evidence type="ECO:0000259" key="15">
    <source>
        <dbReference type="PROSITE" id="PS50929"/>
    </source>
</evidence>
<keyword evidence="16" id="KW-1185">Reference proteome</keyword>
<dbReference type="GO" id="GO:0015431">
    <property type="term" value="F:ABC-type glutathione S-conjugate transporter activity"/>
    <property type="evidence" value="ECO:0007669"/>
    <property type="project" value="UniProtKB-EC"/>
</dbReference>
<sequence length="1037" mass="116527">MRNIQVEQMKYKGERIKLMTEIINGMKVLKLYAWENSMQKMLLNIRKKEITLLRKLAYLNAATALSWSCAPFLVAVLTFGMYVTIDPEHNILTPQITFVALSLFNILRFPLAVFAMIFSQAVQFAVSNKRLKVFLAEEEIDQLSSDNAALSDFAISVQNGSFSWESNDEPAITNINLDVLKGSLVAVVGKIGSGKSSLLSALLGEMHRISGNVTVRGRIAYVPQQAWIQNQSLKNNILFSRSYNEKLYNDVIEGCSLKVDLIRLPAGDATEIGEKGINLSGGQKQRIYLASNGMLKNKTRIFVTHGLNYLKHCDQIIVMKDGKINESGTYADLLSSSGDFSEILEEFLIEESKNRGRSVSFGEDVEEVREVMADLEKFYPEKRGKLESQLSRASENMDRDRLSPSSYTQIKSPKRRSVDYNEKLQKSNLASTTLNKPLNTDKAKLIEKEGVEIGQVKYQVYMSYLNAIGPAITLLFFLIYILSSMLGVISNLWLADWSDHAKEIQVNMSNNGETNRRLGIYTSLGLSQALLVCVASIIMALGMVRASRLLHENALINVLKSPMSFFDVTPVGRILNIFSKDIDGVDTAIPRSFMSFVRTAIALLEIIFVIFVATPSLLFVIGPLAFVYLSVLRFYVSTSRQLKRLESTSRSPIYSHFQESIQGASSIRAYQCIDRFILESQKKVDYNLQSYYPSIVANRWLAVRLEFIGNLIVLSAALLATLLRDNGNITAGLAGLSIAYALNITQTLNWAVRMSSELETNIVAVERIKEYTESKTEEKMQSHPVIKVPNNWPEKGIIQFNNLKVRYRADLDYVLKGINAVINSNEKIGIIGRTGAGKSSLALALFRLIDVEEGTVYIDDYDISKIGLYDLRSKLTIVPQDPLLFSGTLRMNLDPYEQYDDSIIWDVLRLTHMYSFIESLPEKLQHKISEGGDNLSVGQRQLICLARALLRKSKILILDEAAASVDMETDQLVQKTIREQFGNCTVLTIAHRLHSAVENDRLMVLEDGMIKEFDSPRKLLENPDSLFYSMFVDAGLL</sequence>
<dbReference type="SUPFAM" id="SSF90123">
    <property type="entry name" value="ABC transporter transmembrane region"/>
    <property type="match status" value="2"/>
</dbReference>
<evidence type="ECO:0000256" key="8">
    <source>
        <dbReference type="ARBA" id="ARBA00022989"/>
    </source>
</evidence>
<evidence type="ECO:0000256" key="6">
    <source>
        <dbReference type="ARBA" id="ARBA00022741"/>
    </source>
</evidence>
<evidence type="ECO:0000256" key="7">
    <source>
        <dbReference type="ARBA" id="ARBA00022840"/>
    </source>
</evidence>
<comment type="similarity">
    <text evidence="2">Belongs to the ABC transporter superfamily. ABCC family. Conjugate transporter (TC 3.A.1.208) subfamily.</text>
</comment>
<dbReference type="AlphaFoldDB" id="A0A914C712"/>
<feature type="transmembrane region" description="Helical" evidence="13">
    <location>
        <begin position="467"/>
        <end position="489"/>
    </location>
</feature>
<feature type="transmembrane region" description="Helical" evidence="13">
    <location>
        <begin position="617"/>
        <end position="636"/>
    </location>
</feature>
<dbReference type="InterPro" id="IPR011527">
    <property type="entry name" value="ABC1_TM_dom"/>
</dbReference>
<keyword evidence="3" id="KW-0813">Transport</keyword>
<feature type="transmembrane region" description="Helical" evidence="13">
    <location>
        <begin position="518"/>
        <end position="541"/>
    </location>
</feature>
<feature type="transmembrane region" description="Helical" evidence="13">
    <location>
        <begin position="56"/>
        <end position="84"/>
    </location>
</feature>
<protein>
    <recommendedName>
        <fullName evidence="10">ABC-type glutathione-S-conjugate transporter</fullName>
        <ecNumber evidence="10">7.6.2.3</ecNumber>
    </recommendedName>
</protein>
<keyword evidence="7" id="KW-0067">ATP-binding</keyword>
<name>A0A914C712_9BILA</name>
<dbReference type="Pfam" id="PF00664">
    <property type="entry name" value="ABC_membrane"/>
    <property type="match status" value="2"/>
</dbReference>
<dbReference type="CDD" id="cd03250">
    <property type="entry name" value="ABCC_MRP_domain1"/>
    <property type="match status" value="1"/>
</dbReference>
<dbReference type="Gene3D" id="1.20.1560.10">
    <property type="entry name" value="ABC transporter type 1, transmembrane domain"/>
    <property type="match status" value="2"/>
</dbReference>
<comment type="subcellular location">
    <subcellularLocation>
        <location evidence="1">Vacuole membrane</location>
        <topology evidence="1">Multi-pass membrane protein</topology>
    </subcellularLocation>
</comment>
<feature type="domain" description="ABC transporter" evidence="14">
    <location>
        <begin position="155"/>
        <end position="346"/>
    </location>
</feature>
<dbReference type="InterPro" id="IPR003439">
    <property type="entry name" value="ABC_transporter-like_ATP-bd"/>
</dbReference>
<feature type="transmembrane region" description="Helical" evidence="13">
    <location>
        <begin position="96"/>
        <end position="122"/>
    </location>
</feature>
<evidence type="ECO:0000256" key="10">
    <source>
        <dbReference type="ARBA" id="ARBA00024220"/>
    </source>
</evidence>
<keyword evidence="6" id="KW-0547">Nucleotide-binding</keyword>
<comment type="catalytic activity">
    <reaction evidence="11">
        <text>leukotriene C4(in) + ATP + H2O = leukotriene C4(out) + ADP + phosphate + H(+)</text>
        <dbReference type="Rhea" id="RHEA:38963"/>
        <dbReference type="ChEBI" id="CHEBI:15377"/>
        <dbReference type="ChEBI" id="CHEBI:15378"/>
        <dbReference type="ChEBI" id="CHEBI:30616"/>
        <dbReference type="ChEBI" id="CHEBI:43474"/>
        <dbReference type="ChEBI" id="CHEBI:57973"/>
        <dbReference type="ChEBI" id="CHEBI:456216"/>
    </reaction>
    <physiologicalReaction direction="left-to-right" evidence="11">
        <dbReference type="Rhea" id="RHEA:38964"/>
    </physiologicalReaction>
</comment>
<dbReference type="PROSITE" id="PS50893">
    <property type="entry name" value="ABC_TRANSPORTER_2"/>
    <property type="match status" value="2"/>
</dbReference>
<dbReference type="Pfam" id="PF00005">
    <property type="entry name" value="ABC_tran"/>
    <property type="match status" value="2"/>
</dbReference>
<evidence type="ECO:0000313" key="16">
    <source>
        <dbReference type="Proteomes" id="UP000887540"/>
    </source>
</evidence>
<evidence type="ECO:0000256" key="2">
    <source>
        <dbReference type="ARBA" id="ARBA00009726"/>
    </source>
</evidence>
<proteinExistence type="inferred from homology"/>
<dbReference type="GO" id="GO:0005524">
    <property type="term" value="F:ATP binding"/>
    <property type="evidence" value="ECO:0007669"/>
    <property type="project" value="UniProtKB-KW"/>
</dbReference>
<dbReference type="PANTHER" id="PTHR24223">
    <property type="entry name" value="ATP-BINDING CASSETTE SUB-FAMILY C"/>
    <property type="match status" value="1"/>
</dbReference>
<organism evidence="16 17">
    <name type="scientific">Acrobeloides nanus</name>
    <dbReference type="NCBI Taxonomy" id="290746"/>
    <lineage>
        <taxon>Eukaryota</taxon>
        <taxon>Metazoa</taxon>
        <taxon>Ecdysozoa</taxon>
        <taxon>Nematoda</taxon>
        <taxon>Chromadorea</taxon>
        <taxon>Rhabditida</taxon>
        <taxon>Tylenchina</taxon>
        <taxon>Cephalobomorpha</taxon>
        <taxon>Cephaloboidea</taxon>
        <taxon>Cephalobidae</taxon>
        <taxon>Acrobeloides</taxon>
    </lineage>
</organism>
<evidence type="ECO:0000256" key="1">
    <source>
        <dbReference type="ARBA" id="ARBA00004128"/>
    </source>
</evidence>
<dbReference type="Proteomes" id="UP000887540">
    <property type="component" value="Unplaced"/>
</dbReference>
<evidence type="ECO:0000256" key="4">
    <source>
        <dbReference type="ARBA" id="ARBA00022692"/>
    </source>
</evidence>
<evidence type="ECO:0000256" key="9">
    <source>
        <dbReference type="ARBA" id="ARBA00023136"/>
    </source>
</evidence>
<dbReference type="CDD" id="cd03244">
    <property type="entry name" value="ABCC_MRP_domain2"/>
    <property type="match status" value="1"/>
</dbReference>
<evidence type="ECO:0000259" key="14">
    <source>
        <dbReference type="PROSITE" id="PS50893"/>
    </source>
</evidence>
<evidence type="ECO:0000256" key="5">
    <source>
        <dbReference type="ARBA" id="ARBA00022737"/>
    </source>
</evidence>
<dbReference type="EC" id="7.6.2.3" evidence="10"/>
<dbReference type="InterPro" id="IPR003593">
    <property type="entry name" value="AAA+_ATPase"/>
</dbReference>
<dbReference type="SUPFAM" id="SSF52540">
    <property type="entry name" value="P-loop containing nucleoside triphosphate hydrolases"/>
    <property type="match status" value="2"/>
</dbReference>
<keyword evidence="8 13" id="KW-1133">Transmembrane helix</keyword>
<dbReference type="FunFam" id="3.40.50.300:FF:000074">
    <property type="entry name" value="Multidrug resistance-associated protein 5 isoform 1"/>
    <property type="match status" value="1"/>
</dbReference>
<feature type="transmembrane region" description="Helical" evidence="13">
    <location>
        <begin position="701"/>
        <end position="723"/>
    </location>
</feature>
<dbReference type="PROSITE" id="PS00211">
    <property type="entry name" value="ABC_TRANSPORTER_1"/>
    <property type="match status" value="1"/>
</dbReference>
<feature type="region of interest" description="Disordered" evidence="12">
    <location>
        <begin position="389"/>
        <end position="416"/>
    </location>
</feature>
<evidence type="ECO:0000256" key="11">
    <source>
        <dbReference type="ARBA" id="ARBA00047523"/>
    </source>
</evidence>
<dbReference type="InterPro" id="IPR036640">
    <property type="entry name" value="ABC1_TM_sf"/>
</dbReference>
<dbReference type="SMART" id="SM00382">
    <property type="entry name" value="AAA"/>
    <property type="match status" value="2"/>
</dbReference>
<feature type="domain" description="ABC transporter" evidence="14">
    <location>
        <begin position="798"/>
        <end position="1032"/>
    </location>
</feature>
<dbReference type="GO" id="GO:0005774">
    <property type="term" value="C:vacuolar membrane"/>
    <property type="evidence" value="ECO:0007669"/>
    <property type="project" value="UniProtKB-SubCell"/>
</dbReference>
<accession>A0A914C712</accession>